<organism evidence="2 3">
    <name type="scientific">Ophiobolus disseminans</name>
    <dbReference type="NCBI Taxonomy" id="1469910"/>
    <lineage>
        <taxon>Eukaryota</taxon>
        <taxon>Fungi</taxon>
        <taxon>Dikarya</taxon>
        <taxon>Ascomycota</taxon>
        <taxon>Pezizomycotina</taxon>
        <taxon>Dothideomycetes</taxon>
        <taxon>Pleosporomycetidae</taxon>
        <taxon>Pleosporales</taxon>
        <taxon>Pleosporineae</taxon>
        <taxon>Phaeosphaeriaceae</taxon>
        <taxon>Ophiobolus</taxon>
    </lineage>
</organism>
<dbReference type="Proteomes" id="UP000799424">
    <property type="component" value="Unassembled WGS sequence"/>
</dbReference>
<sequence length="260" mass="28165">MDEDDEWEYEYDETETEDFYIPIDLSNVPSAQVPMNLERKLGHPTMLKSRLRALNATRGQLPEIPTTTPDDNDAQETPPTMGEVQISGLHTSNPLIMSNGRLLSCQWTSTIGTDMIFTKPDTGSDNLQQPLRSLPSVDLLALGTAKLVARVGRLRPLDDVINGEGDVQPDVGAGVVDVQMIETAPVALANSPPTSTIPQAGPTSFLARLNEAKARRGESSRLVVNQASSGRLVSEYVELPPRTENEEQVQANGDVSMGGT</sequence>
<protein>
    <recommendedName>
        <fullName evidence="1">Transcription factor TFIIIC triple barrel domain-containing protein</fullName>
    </recommendedName>
</protein>
<name>A0A6A6ZKY1_9PLEO</name>
<dbReference type="Pfam" id="PF10419">
    <property type="entry name" value="TFIIIC_sub6"/>
    <property type="match status" value="1"/>
</dbReference>
<accession>A0A6A6ZKY1</accession>
<proteinExistence type="predicted"/>
<gene>
    <name evidence="2" type="ORF">CC86DRAFT_373549</name>
</gene>
<dbReference type="Gene3D" id="2.60.40.4370">
    <property type="match status" value="1"/>
</dbReference>
<evidence type="ECO:0000259" key="1">
    <source>
        <dbReference type="Pfam" id="PF10419"/>
    </source>
</evidence>
<evidence type="ECO:0000313" key="3">
    <source>
        <dbReference type="Proteomes" id="UP000799424"/>
    </source>
</evidence>
<reference evidence="2" key="1">
    <citation type="journal article" date="2020" name="Stud. Mycol.">
        <title>101 Dothideomycetes genomes: a test case for predicting lifestyles and emergence of pathogens.</title>
        <authorList>
            <person name="Haridas S."/>
            <person name="Albert R."/>
            <person name="Binder M."/>
            <person name="Bloem J."/>
            <person name="Labutti K."/>
            <person name="Salamov A."/>
            <person name="Andreopoulos B."/>
            <person name="Baker S."/>
            <person name="Barry K."/>
            <person name="Bills G."/>
            <person name="Bluhm B."/>
            <person name="Cannon C."/>
            <person name="Castanera R."/>
            <person name="Culley D."/>
            <person name="Daum C."/>
            <person name="Ezra D."/>
            <person name="Gonzalez J."/>
            <person name="Henrissat B."/>
            <person name="Kuo A."/>
            <person name="Liang C."/>
            <person name="Lipzen A."/>
            <person name="Lutzoni F."/>
            <person name="Magnuson J."/>
            <person name="Mondo S."/>
            <person name="Nolan M."/>
            <person name="Ohm R."/>
            <person name="Pangilinan J."/>
            <person name="Park H.-J."/>
            <person name="Ramirez L."/>
            <person name="Alfaro M."/>
            <person name="Sun H."/>
            <person name="Tritt A."/>
            <person name="Yoshinaga Y."/>
            <person name="Zwiers L.-H."/>
            <person name="Turgeon B."/>
            <person name="Goodwin S."/>
            <person name="Spatafora J."/>
            <person name="Crous P."/>
            <person name="Grigoriev I."/>
        </authorList>
    </citation>
    <scope>NUCLEOTIDE SEQUENCE</scope>
    <source>
        <strain evidence="2">CBS 113818</strain>
    </source>
</reference>
<feature type="domain" description="Transcription factor TFIIIC triple barrel" evidence="1">
    <location>
        <begin position="14"/>
        <end position="151"/>
    </location>
</feature>
<dbReference type="InterPro" id="IPR019481">
    <property type="entry name" value="TFIIIC_triple_barrel"/>
</dbReference>
<dbReference type="OrthoDB" id="1877767at2759"/>
<dbReference type="EMBL" id="MU006236">
    <property type="protein sequence ID" value="KAF2821762.1"/>
    <property type="molecule type" value="Genomic_DNA"/>
</dbReference>
<evidence type="ECO:0000313" key="2">
    <source>
        <dbReference type="EMBL" id="KAF2821762.1"/>
    </source>
</evidence>
<keyword evidence="3" id="KW-1185">Reference proteome</keyword>
<dbReference type="AlphaFoldDB" id="A0A6A6ZKY1"/>